<dbReference type="EMBL" id="CP099489">
    <property type="protein sequence ID" value="USQ80046.1"/>
    <property type="molecule type" value="Genomic_DNA"/>
</dbReference>
<dbReference type="PANTHER" id="PTHR43798">
    <property type="entry name" value="MONOACYLGLYCEROL LIPASE"/>
    <property type="match status" value="1"/>
</dbReference>
<dbReference type="Proteomes" id="UP001056455">
    <property type="component" value="Chromosome"/>
</dbReference>
<sequence>MSRVLRTGGGGTARTNPISYAVSGPSAPGTADLVLVHGWCCDRTAMTTLRERLEKRHRVLTLDLRGHGQSQEFDEDGSVGAGARRVDADQPAPTGTVATSIAQFSSDVVAACEAAGLRSPVVIGHSLGGLIALDALARADSRLREAPGRPWQPAGAVLLDPAPIAREKGKEFWAGQVDPVSRDHTGDLRRDFARSLVLPTDRVNYDQIVEVMAATHPQVAAGGANAMATFDGAQALEQLALPALIIHAATAERGLEQLVPDRSLLTLGRTVGAGHFHHIEVPEQVVPMITRWLENTFGTNA</sequence>
<name>A0ABY4YTV8_9MICO</name>
<organism evidence="2 3">
    <name type="scientific">Ornithinimicrobium faecis</name>
    <dbReference type="NCBI Taxonomy" id="2934158"/>
    <lineage>
        <taxon>Bacteria</taxon>
        <taxon>Bacillati</taxon>
        <taxon>Actinomycetota</taxon>
        <taxon>Actinomycetes</taxon>
        <taxon>Micrococcales</taxon>
        <taxon>Ornithinimicrobiaceae</taxon>
        <taxon>Ornithinimicrobium</taxon>
    </lineage>
</organism>
<dbReference type="GO" id="GO:0016787">
    <property type="term" value="F:hydrolase activity"/>
    <property type="evidence" value="ECO:0007669"/>
    <property type="project" value="UniProtKB-KW"/>
</dbReference>
<keyword evidence="3" id="KW-1185">Reference proteome</keyword>
<protein>
    <submittedName>
        <fullName evidence="2">Alpha/beta hydrolase</fullName>
    </submittedName>
</protein>
<dbReference type="Pfam" id="PF12697">
    <property type="entry name" value="Abhydrolase_6"/>
    <property type="match status" value="1"/>
</dbReference>
<feature type="domain" description="AB hydrolase-1" evidence="1">
    <location>
        <begin position="33"/>
        <end position="286"/>
    </location>
</feature>
<reference evidence="2" key="1">
    <citation type="submission" date="2022-06" db="EMBL/GenBank/DDBJ databases">
        <title>Ornithinimicrobium HY1793.</title>
        <authorList>
            <person name="Huang Y."/>
        </authorList>
    </citation>
    <scope>NUCLEOTIDE SEQUENCE</scope>
    <source>
        <strain evidence="2">HY1793</strain>
    </source>
</reference>
<accession>A0ABY4YTV8</accession>
<proteinExistence type="predicted"/>
<dbReference type="InterPro" id="IPR050266">
    <property type="entry name" value="AB_hydrolase_sf"/>
</dbReference>
<evidence type="ECO:0000259" key="1">
    <source>
        <dbReference type="Pfam" id="PF12697"/>
    </source>
</evidence>
<dbReference type="InterPro" id="IPR029058">
    <property type="entry name" value="AB_hydrolase_fold"/>
</dbReference>
<evidence type="ECO:0000313" key="3">
    <source>
        <dbReference type="Proteomes" id="UP001056455"/>
    </source>
</evidence>
<keyword evidence="2" id="KW-0378">Hydrolase</keyword>
<dbReference type="RefSeq" id="WP_252593328.1">
    <property type="nucleotide sequence ID" value="NZ_CP099489.1"/>
</dbReference>
<gene>
    <name evidence="2" type="ORF">NF556_21075</name>
</gene>
<dbReference type="SUPFAM" id="SSF53474">
    <property type="entry name" value="alpha/beta-Hydrolases"/>
    <property type="match status" value="1"/>
</dbReference>
<dbReference type="Gene3D" id="3.40.50.1820">
    <property type="entry name" value="alpha/beta hydrolase"/>
    <property type="match status" value="1"/>
</dbReference>
<evidence type="ECO:0000313" key="2">
    <source>
        <dbReference type="EMBL" id="USQ80046.1"/>
    </source>
</evidence>
<dbReference type="InterPro" id="IPR000073">
    <property type="entry name" value="AB_hydrolase_1"/>
</dbReference>